<dbReference type="STRING" id="145854.GA0074692_2214"/>
<dbReference type="EMBL" id="FMHW01000002">
    <property type="protein sequence ID" value="SCL26689.1"/>
    <property type="molecule type" value="Genomic_DNA"/>
</dbReference>
<evidence type="ECO:0000313" key="2">
    <source>
        <dbReference type="Proteomes" id="UP000198959"/>
    </source>
</evidence>
<organism evidence="1 2">
    <name type="scientific">Micromonospora pallida</name>
    <dbReference type="NCBI Taxonomy" id="145854"/>
    <lineage>
        <taxon>Bacteria</taxon>
        <taxon>Bacillati</taxon>
        <taxon>Actinomycetota</taxon>
        <taxon>Actinomycetes</taxon>
        <taxon>Micromonosporales</taxon>
        <taxon>Micromonosporaceae</taxon>
        <taxon>Micromonospora</taxon>
    </lineage>
</organism>
<name>A0A1C6SB32_9ACTN</name>
<evidence type="ECO:0008006" key="3">
    <source>
        <dbReference type="Google" id="ProtNLM"/>
    </source>
</evidence>
<protein>
    <recommendedName>
        <fullName evidence="3">DUF3800 domain-containing protein</fullName>
    </recommendedName>
</protein>
<accession>A0A1C6SB32</accession>
<gene>
    <name evidence="1" type="ORF">GA0074692_2214</name>
</gene>
<dbReference type="OrthoDB" id="5521286at2"/>
<keyword evidence="2" id="KW-1185">Reference proteome</keyword>
<evidence type="ECO:0000313" key="1">
    <source>
        <dbReference type="EMBL" id="SCL26689.1"/>
    </source>
</evidence>
<reference evidence="2" key="1">
    <citation type="submission" date="2016-06" db="EMBL/GenBank/DDBJ databases">
        <authorList>
            <person name="Varghese N."/>
            <person name="Submissions Spin"/>
        </authorList>
    </citation>
    <scope>NUCLEOTIDE SEQUENCE [LARGE SCALE GENOMIC DNA]</scope>
    <source>
        <strain evidence="2">DSM 43817</strain>
    </source>
</reference>
<dbReference type="Proteomes" id="UP000198959">
    <property type="component" value="Unassembled WGS sequence"/>
</dbReference>
<proteinExistence type="predicted"/>
<sequence>MPWQGDPVATDHAPLEIACDESGYEGEKLVGTTTDVFAHGSVHLSYAAAAECMAELRARIRSPATEYKANHLLREKHRRVLVWLLSPASPAFGATHVYLVDKTTFLLDRLVTVLLDDPAQAAVLCREVILAREARTAVHWRPFLQSANDLLRTKERPDAVPPVEGFVRAVEALRRGGPAEPADQTLKLLAAARSRAEAHRMAVHTSPPALPLLDPLVPAIERAVRFWGHPGRPVTIVHDRQNTLRPDRVAALRDRIPALAGLTLVSSENDPRVQVADIVAGAVRKIASDELVGAGDPELTALLPPFVDSASLLPTSASTSPHERR</sequence>
<dbReference type="AlphaFoldDB" id="A0A1C6SB32"/>